<protein>
    <submittedName>
        <fullName evidence="2">Uncharacterized protein</fullName>
    </submittedName>
</protein>
<accession>A0ABM7TUP3</accession>
<reference evidence="2 3" key="1">
    <citation type="journal article" date="2022" name="Front. Microbiol.">
        <title>Identification and characterization of a novel class of self-sufficient cytochrome P450 hydroxylase involved in cyclohexanecarboxylate degradation in Paraburkholderia terrae strain KU-64.</title>
        <authorList>
            <person name="Yamamoto T."/>
            <person name="Hasegawa Y."/>
            <person name="Iwaki H."/>
        </authorList>
    </citation>
    <scope>NUCLEOTIDE SEQUENCE [LARGE SCALE GENOMIC DNA]</scope>
    <source>
        <strain evidence="2 3">KU-64</strain>
    </source>
</reference>
<sequence>MKAVPMLAVLLAVTFAMAAAPHVSDGRLVDEHGMTLYVFDGKGAPHADRAKATAKETSPQQPECHRACEKLRNALTGRFKRHEDRDRADHEK</sequence>
<gene>
    <name evidence="2" type="ORF">PTKU64_62020</name>
</gene>
<evidence type="ECO:0000256" key="1">
    <source>
        <dbReference type="SAM" id="SignalP"/>
    </source>
</evidence>
<proteinExistence type="predicted"/>
<feature type="signal peptide" evidence="1">
    <location>
        <begin position="1"/>
        <end position="18"/>
    </location>
</feature>
<dbReference type="EMBL" id="AP024957">
    <property type="protein sequence ID" value="BCZ82527.1"/>
    <property type="molecule type" value="Genomic_DNA"/>
</dbReference>
<feature type="chain" id="PRO_5047513060" evidence="1">
    <location>
        <begin position="19"/>
        <end position="92"/>
    </location>
</feature>
<dbReference type="RefSeq" id="WP_229516280.1">
    <property type="nucleotide sequence ID" value="NZ_AP024957.1"/>
</dbReference>
<evidence type="ECO:0000313" key="3">
    <source>
        <dbReference type="Proteomes" id="UP001319874"/>
    </source>
</evidence>
<name>A0ABM7TUP3_9BURK</name>
<keyword evidence="3" id="KW-1185">Reference proteome</keyword>
<organism evidence="2 3">
    <name type="scientific">Paraburkholderia terrae</name>
    <dbReference type="NCBI Taxonomy" id="311230"/>
    <lineage>
        <taxon>Bacteria</taxon>
        <taxon>Pseudomonadati</taxon>
        <taxon>Pseudomonadota</taxon>
        <taxon>Betaproteobacteria</taxon>
        <taxon>Burkholderiales</taxon>
        <taxon>Burkholderiaceae</taxon>
        <taxon>Paraburkholderia</taxon>
    </lineage>
</organism>
<evidence type="ECO:0000313" key="2">
    <source>
        <dbReference type="EMBL" id="BCZ82527.1"/>
    </source>
</evidence>
<dbReference type="Proteomes" id="UP001319874">
    <property type="component" value="Chromosome 3"/>
</dbReference>
<keyword evidence="1" id="KW-0732">Signal</keyword>